<comment type="similarity">
    <text evidence="2 9">Belongs to the dicarboxylate/amino acid:cation symporter (DAACS) (TC 2.A.23) family.</text>
</comment>
<dbReference type="PANTHER" id="PTHR11958:SF63">
    <property type="entry name" value="AMINO ACID TRANSPORTER"/>
    <property type="match status" value="1"/>
</dbReference>
<dbReference type="InterPro" id="IPR001991">
    <property type="entry name" value="Na-dicarboxylate_symporter"/>
</dbReference>
<feature type="transmembrane region" description="Helical" evidence="9">
    <location>
        <begin position="372"/>
        <end position="395"/>
    </location>
</feature>
<dbReference type="PRINTS" id="PR00173">
    <property type="entry name" value="EDTRNSPORT"/>
</dbReference>
<dbReference type="Gene3D" id="1.10.3860.10">
    <property type="entry name" value="Sodium:dicarboxylate symporter"/>
    <property type="match status" value="1"/>
</dbReference>
<dbReference type="STRING" id="7375.A0A0L0BKW2"/>
<dbReference type="InterPro" id="IPR036458">
    <property type="entry name" value="Na:dicarbo_symporter_sf"/>
</dbReference>
<keyword evidence="7 9" id="KW-0472">Membrane</keyword>
<evidence type="ECO:0000256" key="9">
    <source>
        <dbReference type="RuleBase" id="RU361216"/>
    </source>
</evidence>
<protein>
    <recommendedName>
        <fullName evidence="9">Amino acid transporter</fullName>
    </recommendedName>
</protein>
<keyword evidence="4 9" id="KW-0812">Transmembrane</keyword>
<feature type="transmembrane region" description="Helical" evidence="9">
    <location>
        <begin position="234"/>
        <end position="255"/>
    </location>
</feature>
<dbReference type="GO" id="GO:0005313">
    <property type="term" value="F:L-glutamate transmembrane transporter activity"/>
    <property type="evidence" value="ECO:0007669"/>
    <property type="project" value="TreeGrafter"/>
</dbReference>
<evidence type="ECO:0000313" key="10">
    <source>
        <dbReference type="EMBL" id="KNC20735.1"/>
    </source>
</evidence>
<feature type="transmembrane region" description="Helical" evidence="9">
    <location>
        <begin position="267"/>
        <end position="293"/>
    </location>
</feature>
<feature type="transmembrane region" description="Helical" evidence="9">
    <location>
        <begin position="196"/>
        <end position="214"/>
    </location>
</feature>
<dbReference type="EMBL" id="JRES01001704">
    <property type="protein sequence ID" value="KNC20735.1"/>
    <property type="molecule type" value="Genomic_DNA"/>
</dbReference>
<dbReference type="OMA" id="VGDIFIH"/>
<keyword evidence="3 9" id="KW-0813">Transport</keyword>
<keyword evidence="11" id="KW-1185">Reference proteome</keyword>
<dbReference type="Proteomes" id="UP000037069">
    <property type="component" value="Unassembled WGS sequence"/>
</dbReference>
<comment type="caution">
    <text evidence="10">The sequence shown here is derived from an EMBL/GenBank/DDBJ whole genome shotgun (WGS) entry which is preliminary data.</text>
</comment>
<dbReference type="SUPFAM" id="SSF118215">
    <property type="entry name" value="Proton glutamate symport protein"/>
    <property type="match status" value="1"/>
</dbReference>
<dbReference type="GO" id="GO:0015501">
    <property type="term" value="F:glutamate:sodium symporter activity"/>
    <property type="evidence" value="ECO:0007669"/>
    <property type="project" value="TreeGrafter"/>
</dbReference>
<dbReference type="PROSITE" id="PS00714">
    <property type="entry name" value="NA_DICARBOXYL_SYMP_2"/>
    <property type="match status" value="1"/>
</dbReference>
<feature type="transmembrane region" description="Helical" evidence="9">
    <location>
        <begin position="95"/>
        <end position="117"/>
    </location>
</feature>
<accession>A0A0L0BKW2</accession>
<dbReference type="InterPro" id="IPR050746">
    <property type="entry name" value="DAACS"/>
</dbReference>
<evidence type="ECO:0000256" key="7">
    <source>
        <dbReference type="ARBA" id="ARBA00023136"/>
    </source>
</evidence>
<evidence type="ECO:0000256" key="4">
    <source>
        <dbReference type="ARBA" id="ARBA00022692"/>
    </source>
</evidence>
<dbReference type="OrthoDB" id="5877963at2759"/>
<feature type="transmembrane region" description="Helical" evidence="9">
    <location>
        <begin position="59"/>
        <end position="83"/>
    </location>
</feature>
<evidence type="ECO:0000256" key="5">
    <source>
        <dbReference type="ARBA" id="ARBA00022847"/>
    </source>
</evidence>
<dbReference type="GO" id="GO:0015175">
    <property type="term" value="F:neutral L-amino acid transmembrane transporter activity"/>
    <property type="evidence" value="ECO:0007669"/>
    <property type="project" value="TreeGrafter"/>
</dbReference>
<dbReference type="GO" id="GO:0005886">
    <property type="term" value="C:plasma membrane"/>
    <property type="evidence" value="ECO:0007669"/>
    <property type="project" value="TreeGrafter"/>
</dbReference>
<keyword evidence="6 9" id="KW-1133">Transmembrane helix</keyword>
<gene>
    <name evidence="10" type="ORF">FF38_07913</name>
</gene>
<comment type="subcellular location">
    <subcellularLocation>
        <location evidence="1 9">Membrane</location>
        <topology evidence="1 9">Multi-pass membrane protein</topology>
    </subcellularLocation>
</comment>
<sequence>MTRPKKEDSKLKAFMQENLLTMLTVIGVFLGGLIGFIIKSSTGEWTKREIMYISFPGEIFLRMLKCLIVPLLVSSITSAIGGLDLSMSSKIATRAIAYYFITTISAVVLGICLVTTIRPGQGAKIVETRMESVDKASKVLTPDTLMDLVRNMFTDNIIQSTMFQHRTEIFENTSIVPSLPMEQWGFKPTQREGSNVLGLVMFSVILGTTIGRMREKGQLLQDFFTTLSEAMMTITSWVIWISPLGVAFLIAAKIIEMESIADTIQSLGWYFVTVMLGLFLHGFGTIAVIFFLGTRRLPYPFIAKLSQVLATAFGTGSSSATMPLTIKCLDGMGIDPRVTRFVIPVGATINMDGTALYEAVAALFIAQYREMSYSFGTIVAVSITATAASIGAAGIPQAGLVTMVMVLDTVGLEPKDVSLIIAVDWLLDRFRTTINVMCDALGTILVNHLSKKDLQNVDRLNAEPHELLELGANGHDKE</sequence>
<evidence type="ECO:0000313" key="11">
    <source>
        <dbReference type="Proteomes" id="UP000037069"/>
    </source>
</evidence>
<dbReference type="AlphaFoldDB" id="A0A0L0BKW2"/>
<name>A0A0L0BKW2_LUCCU</name>
<evidence type="ECO:0000256" key="8">
    <source>
        <dbReference type="ARBA" id="ARBA00023180"/>
    </source>
</evidence>
<feature type="transmembrane region" description="Helical" evidence="9">
    <location>
        <begin position="20"/>
        <end position="38"/>
    </location>
</feature>
<dbReference type="InterPro" id="IPR018107">
    <property type="entry name" value="Na-dicarboxylate_symporter_CS"/>
</dbReference>
<feature type="transmembrane region" description="Helical" evidence="9">
    <location>
        <begin position="341"/>
        <end position="366"/>
    </location>
</feature>
<dbReference type="Pfam" id="PF00375">
    <property type="entry name" value="SDF"/>
    <property type="match status" value="1"/>
</dbReference>
<dbReference type="PANTHER" id="PTHR11958">
    <property type="entry name" value="SODIUM/DICARBOXYLATE SYMPORTER-RELATED"/>
    <property type="match status" value="1"/>
</dbReference>
<proteinExistence type="inferred from homology"/>
<evidence type="ECO:0000256" key="6">
    <source>
        <dbReference type="ARBA" id="ARBA00022989"/>
    </source>
</evidence>
<keyword evidence="8" id="KW-0325">Glycoprotein</keyword>
<evidence type="ECO:0000256" key="3">
    <source>
        <dbReference type="ARBA" id="ARBA00022448"/>
    </source>
</evidence>
<evidence type="ECO:0000256" key="2">
    <source>
        <dbReference type="ARBA" id="ARBA00006148"/>
    </source>
</evidence>
<reference evidence="10 11" key="1">
    <citation type="journal article" date="2015" name="Nat. Commun.">
        <title>Lucilia cuprina genome unlocks parasitic fly biology to underpin future interventions.</title>
        <authorList>
            <person name="Anstead C.A."/>
            <person name="Korhonen P.K."/>
            <person name="Young N.D."/>
            <person name="Hall R.S."/>
            <person name="Jex A.R."/>
            <person name="Murali S.C."/>
            <person name="Hughes D.S."/>
            <person name="Lee S.F."/>
            <person name="Perry T."/>
            <person name="Stroehlein A.J."/>
            <person name="Ansell B.R."/>
            <person name="Breugelmans B."/>
            <person name="Hofmann A."/>
            <person name="Qu J."/>
            <person name="Dugan S."/>
            <person name="Lee S.L."/>
            <person name="Chao H."/>
            <person name="Dinh H."/>
            <person name="Han Y."/>
            <person name="Doddapaneni H.V."/>
            <person name="Worley K.C."/>
            <person name="Muzny D.M."/>
            <person name="Ioannidis P."/>
            <person name="Waterhouse R.M."/>
            <person name="Zdobnov E.M."/>
            <person name="James P.J."/>
            <person name="Bagnall N.H."/>
            <person name="Kotze A.C."/>
            <person name="Gibbs R.A."/>
            <person name="Richards S."/>
            <person name="Batterham P."/>
            <person name="Gasser R.B."/>
        </authorList>
    </citation>
    <scope>NUCLEOTIDE SEQUENCE [LARGE SCALE GENOMIC DNA]</scope>
    <source>
        <strain evidence="10 11">LS</strain>
        <tissue evidence="10">Full body</tissue>
    </source>
</reference>
<evidence type="ECO:0000256" key="1">
    <source>
        <dbReference type="ARBA" id="ARBA00004141"/>
    </source>
</evidence>
<organism evidence="10 11">
    <name type="scientific">Lucilia cuprina</name>
    <name type="common">Green bottle fly</name>
    <name type="synonym">Australian sheep blowfly</name>
    <dbReference type="NCBI Taxonomy" id="7375"/>
    <lineage>
        <taxon>Eukaryota</taxon>
        <taxon>Metazoa</taxon>
        <taxon>Ecdysozoa</taxon>
        <taxon>Arthropoda</taxon>
        <taxon>Hexapoda</taxon>
        <taxon>Insecta</taxon>
        <taxon>Pterygota</taxon>
        <taxon>Neoptera</taxon>
        <taxon>Endopterygota</taxon>
        <taxon>Diptera</taxon>
        <taxon>Brachycera</taxon>
        <taxon>Muscomorpha</taxon>
        <taxon>Oestroidea</taxon>
        <taxon>Calliphoridae</taxon>
        <taxon>Luciliinae</taxon>
        <taxon>Lucilia</taxon>
    </lineage>
</organism>
<keyword evidence="5 9" id="KW-0769">Symport</keyword>